<protein>
    <submittedName>
        <fullName evidence="1">Uncharacterized protein</fullName>
    </submittedName>
</protein>
<dbReference type="Proteomes" id="UP000008792">
    <property type="component" value="Unassembled WGS sequence"/>
</dbReference>
<accession>A0A0Q9WDR5</accession>
<reference evidence="1 2" key="1">
    <citation type="journal article" date="2007" name="Nature">
        <title>Evolution of genes and genomes on the Drosophila phylogeny.</title>
        <authorList>
            <consortium name="Drosophila 12 Genomes Consortium"/>
            <person name="Clark A.G."/>
            <person name="Eisen M.B."/>
            <person name="Smith D.R."/>
            <person name="Bergman C.M."/>
            <person name="Oliver B."/>
            <person name="Markow T.A."/>
            <person name="Kaufman T.C."/>
            <person name="Kellis M."/>
            <person name="Gelbart W."/>
            <person name="Iyer V.N."/>
            <person name="Pollard D.A."/>
            <person name="Sackton T.B."/>
            <person name="Larracuente A.M."/>
            <person name="Singh N.D."/>
            <person name="Abad J.P."/>
            <person name="Abt D.N."/>
            <person name="Adryan B."/>
            <person name="Aguade M."/>
            <person name="Akashi H."/>
            <person name="Anderson W.W."/>
            <person name="Aquadro C.F."/>
            <person name="Ardell D.H."/>
            <person name="Arguello R."/>
            <person name="Artieri C.G."/>
            <person name="Barbash D.A."/>
            <person name="Barker D."/>
            <person name="Barsanti P."/>
            <person name="Batterham P."/>
            <person name="Batzoglou S."/>
            <person name="Begun D."/>
            <person name="Bhutkar A."/>
            <person name="Blanco E."/>
            <person name="Bosak S.A."/>
            <person name="Bradley R.K."/>
            <person name="Brand A.D."/>
            <person name="Brent M.R."/>
            <person name="Brooks A.N."/>
            <person name="Brown R.H."/>
            <person name="Butlin R.K."/>
            <person name="Caggese C."/>
            <person name="Calvi B.R."/>
            <person name="Bernardo de Carvalho A."/>
            <person name="Caspi A."/>
            <person name="Castrezana S."/>
            <person name="Celniker S.E."/>
            <person name="Chang J.L."/>
            <person name="Chapple C."/>
            <person name="Chatterji S."/>
            <person name="Chinwalla A."/>
            <person name="Civetta A."/>
            <person name="Clifton S.W."/>
            <person name="Comeron J.M."/>
            <person name="Costello J.C."/>
            <person name="Coyne J.A."/>
            <person name="Daub J."/>
            <person name="David R.G."/>
            <person name="Delcher A.L."/>
            <person name="Delehaunty K."/>
            <person name="Do C.B."/>
            <person name="Ebling H."/>
            <person name="Edwards K."/>
            <person name="Eickbush T."/>
            <person name="Evans J.D."/>
            <person name="Filipski A."/>
            <person name="Findeiss S."/>
            <person name="Freyhult E."/>
            <person name="Fulton L."/>
            <person name="Fulton R."/>
            <person name="Garcia A.C."/>
            <person name="Gardiner A."/>
            <person name="Garfield D.A."/>
            <person name="Garvin B.E."/>
            <person name="Gibson G."/>
            <person name="Gilbert D."/>
            <person name="Gnerre S."/>
            <person name="Godfrey J."/>
            <person name="Good R."/>
            <person name="Gotea V."/>
            <person name="Gravely B."/>
            <person name="Greenberg A.J."/>
            <person name="Griffiths-Jones S."/>
            <person name="Gross S."/>
            <person name="Guigo R."/>
            <person name="Gustafson E.A."/>
            <person name="Haerty W."/>
            <person name="Hahn M.W."/>
            <person name="Halligan D.L."/>
            <person name="Halpern A.L."/>
            <person name="Halter G.M."/>
            <person name="Han M.V."/>
            <person name="Heger A."/>
            <person name="Hillier L."/>
            <person name="Hinrichs A.S."/>
            <person name="Holmes I."/>
            <person name="Hoskins R.A."/>
            <person name="Hubisz M.J."/>
            <person name="Hultmark D."/>
            <person name="Huntley M.A."/>
            <person name="Jaffe D.B."/>
            <person name="Jagadeeshan S."/>
            <person name="Jeck W.R."/>
            <person name="Johnson J."/>
            <person name="Jones C.D."/>
            <person name="Jordan W.C."/>
            <person name="Karpen G.H."/>
            <person name="Kataoka E."/>
            <person name="Keightley P.D."/>
            <person name="Kheradpour P."/>
            <person name="Kirkness E.F."/>
            <person name="Koerich L.B."/>
            <person name="Kristiansen K."/>
            <person name="Kudrna D."/>
            <person name="Kulathinal R.J."/>
            <person name="Kumar S."/>
            <person name="Kwok R."/>
            <person name="Lander E."/>
            <person name="Langley C.H."/>
            <person name="Lapoint R."/>
            <person name="Lazzaro B.P."/>
            <person name="Lee S.J."/>
            <person name="Levesque L."/>
            <person name="Li R."/>
            <person name="Lin C.F."/>
            <person name="Lin M.F."/>
            <person name="Lindblad-Toh K."/>
            <person name="Llopart A."/>
            <person name="Long M."/>
            <person name="Low L."/>
            <person name="Lozovsky E."/>
            <person name="Lu J."/>
            <person name="Luo M."/>
            <person name="Machado C.A."/>
            <person name="Makalowski W."/>
            <person name="Marzo M."/>
            <person name="Matsuda M."/>
            <person name="Matzkin L."/>
            <person name="McAllister B."/>
            <person name="McBride C.S."/>
            <person name="McKernan B."/>
            <person name="McKernan K."/>
            <person name="Mendez-Lago M."/>
            <person name="Minx P."/>
            <person name="Mollenhauer M.U."/>
            <person name="Montooth K."/>
            <person name="Mount S.M."/>
            <person name="Mu X."/>
            <person name="Myers E."/>
            <person name="Negre B."/>
            <person name="Newfeld S."/>
            <person name="Nielsen R."/>
            <person name="Noor M.A."/>
            <person name="O'Grady P."/>
            <person name="Pachter L."/>
            <person name="Papaceit M."/>
            <person name="Parisi M.J."/>
            <person name="Parisi M."/>
            <person name="Parts L."/>
            <person name="Pedersen J.S."/>
            <person name="Pesole G."/>
            <person name="Phillippy A.M."/>
            <person name="Ponting C.P."/>
            <person name="Pop M."/>
            <person name="Porcelli D."/>
            <person name="Powell J.R."/>
            <person name="Prohaska S."/>
            <person name="Pruitt K."/>
            <person name="Puig M."/>
            <person name="Quesneville H."/>
            <person name="Ram K.R."/>
            <person name="Rand D."/>
            <person name="Rasmussen M.D."/>
            <person name="Reed L.K."/>
            <person name="Reenan R."/>
            <person name="Reily A."/>
            <person name="Remington K.A."/>
            <person name="Rieger T.T."/>
            <person name="Ritchie M.G."/>
            <person name="Robin C."/>
            <person name="Rogers Y.H."/>
            <person name="Rohde C."/>
            <person name="Rozas J."/>
            <person name="Rubenfield M.J."/>
            <person name="Ruiz A."/>
            <person name="Russo S."/>
            <person name="Salzberg S.L."/>
            <person name="Sanchez-Gracia A."/>
            <person name="Saranga D.J."/>
            <person name="Sato H."/>
            <person name="Schaeffer S.W."/>
            <person name="Schatz M.C."/>
            <person name="Schlenke T."/>
            <person name="Schwartz R."/>
            <person name="Segarra C."/>
            <person name="Singh R.S."/>
            <person name="Sirot L."/>
            <person name="Sirota M."/>
            <person name="Sisneros N.B."/>
            <person name="Smith C.D."/>
            <person name="Smith T.F."/>
            <person name="Spieth J."/>
            <person name="Stage D.E."/>
            <person name="Stark A."/>
            <person name="Stephan W."/>
            <person name="Strausberg R.L."/>
            <person name="Strempel S."/>
            <person name="Sturgill D."/>
            <person name="Sutton G."/>
            <person name="Sutton G.G."/>
            <person name="Tao W."/>
            <person name="Teichmann S."/>
            <person name="Tobari Y.N."/>
            <person name="Tomimura Y."/>
            <person name="Tsolas J.M."/>
            <person name="Valente V.L."/>
            <person name="Venter E."/>
            <person name="Venter J.C."/>
            <person name="Vicario S."/>
            <person name="Vieira F.G."/>
            <person name="Vilella A.J."/>
            <person name="Villasante A."/>
            <person name="Walenz B."/>
            <person name="Wang J."/>
            <person name="Wasserman M."/>
            <person name="Watts T."/>
            <person name="Wilson D."/>
            <person name="Wilson R.K."/>
            <person name="Wing R.A."/>
            <person name="Wolfner M.F."/>
            <person name="Wong A."/>
            <person name="Wong G.K."/>
            <person name="Wu C.I."/>
            <person name="Wu G."/>
            <person name="Yamamoto D."/>
            <person name="Yang H.P."/>
            <person name="Yang S.P."/>
            <person name="Yorke J.A."/>
            <person name="Yoshida K."/>
            <person name="Zdobnov E."/>
            <person name="Zhang P."/>
            <person name="Zhang Y."/>
            <person name="Zimin A.V."/>
            <person name="Baldwin J."/>
            <person name="Abdouelleil A."/>
            <person name="Abdulkadir J."/>
            <person name="Abebe A."/>
            <person name="Abera B."/>
            <person name="Abreu J."/>
            <person name="Acer S.C."/>
            <person name="Aftuck L."/>
            <person name="Alexander A."/>
            <person name="An P."/>
            <person name="Anderson E."/>
            <person name="Anderson S."/>
            <person name="Arachi H."/>
            <person name="Azer M."/>
            <person name="Bachantsang P."/>
            <person name="Barry A."/>
            <person name="Bayul T."/>
            <person name="Berlin A."/>
            <person name="Bessette D."/>
            <person name="Bloom T."/>
            <person name="Blye J."/>
            <person name="Boguslavskiy L."/>
            <person name="Bonnet C."/>
            <person name="Boukhgalter B."/>
            <person name="Bourzgui I."/>
            <person name="Brown A."/>
            <person name="Cahill P."/>
            <person name="Channer S."/>
            <person name="Cheshatsang Y."/>
            <person name="Chuda L."/>
            <person name="Citroen M."/>
            <person name="Collymore A."/>
            <person name="Cooke P."/>
            <person name="Costello M."/>
            <person name="D'Aco K."/>
            <person name="Daza R."/>
            <person name="De Haan G."/>
            <person name="DeGray S."/>
            <person name="DeMaso C."/>
            <person name="Dhargay N."/>
            <person name="Dooley K."/>
            <person name="Dooley E."/>
            <person name="Doricent M."/>
            <person name="Dorje P."/>
            <person name="Dorjee K."/>
            <person name="Dupes A."/>
            <person name="Elong R."/>
            <person name="Falk J."/>
            <person name="Farina A."/>
            <person name="Faro S."/>
            <person name="Ferguson D."/>
            <person name="Fisher S."/>
            <person name="Foley C.D."/>
            <person name="Franke A."/>
            <person name="Friedrich D."/>
            <person name="Gadbois L."/>
            <person name="Gearin G."/>
            <person name="Gearin C.R."/>
            <person name="Giannoukos G."/>
            <person name="Goode T."/>
            <person name="Graham J."/>
            <person name="Grandbois E."/>
            <person name="Grewal S."/>
            <person name="Gyaltsen K."/>
            <person name="Hafez N."/>
            <person name="Hagos B."/>
            <person name="Hall J."/>
            <person name="Henson C."/>
            <person name="Hollinger A."/>
            <person name="Honan T."/>
            <person name="Huard M.D."/>
            <person name="Hughes L."/>
            <person name="Hurhula B."/>
            <person name="Husby M.E."/>
            <person name="Kamat A."/>
            <person name="Kanga B."/>
            <person name="Kashin S."/>
            <person name="Khazanovich D."/>
            <person name="Kisner P."/>
            <person name="Lance K."/>
            <person name="Lara M."/>
            <person name="Lee W."/>
            <person name="Lennon N."/>
            <person name="Letendre F."/>
            <person name="LeVine R."/>
            <person name="Lipovsky A."/>
            <person name="Liu X."/>
            <person name="Liu J."/>
            <person name="Liu S."/>
            <person name="Lokyitsang T."/>
            <person name="Lokyitsang Y."/>
            <person name="Lubonja R."/>
            <person name="Lui A."/>
            <person name="MacDonald P."/>
            <person name="Magnisalis V."/>
            <person name="Maru K."/>
            <person name="Matthews C."/>
            <person name="McCusker W."/>
            <person name="McDonough S."/>
            <person name="Mehta T."/>
            <person name="Meldrim J."/>
            <person name="Meneus L."/>
            <person name="Mihai O."/>
            <person name="Mihalev A."/>
            <person name="Mihova T."/>
            <person name="Mittelman R."/>
            <person name="Mlenga V."/>
            <person name="Montmayeur A."/>
            <person name="Mulrain L."/>
            <person name="Navidi A."/>
            <person name="Naylor J."/>
            <person name="Negash T."/>
            <person name="Nguyen T."/>
            <person name="Nguyen N."/>
            <person name="Nicol R."/>
            <person name="Norbu C."/>
            <person name="Norbu N."/>
            <person name="Novod N."/>
            <person name="O'Neill B."/>
            <person name="Osman S."/>
            <person name="Markiewicz E."/>
            <person name="Oyono O.L."/>
            <person name="Patti C."/>
            <person name="Phunkhang P."/>
            <person name="Pierre F."/>
            <person name="Priest M."/>
            <person name="Raghuraman S."/>
            <person name="Rege F."/>
            <person name="Reyes R."/>
            <person name="Rise C."/>
            <person name="Rogov P."/>
            <person name="Ross K."/>
            <person name="Ryan E."/>
            <person name="Settipalli S."/>
            <person name="Shea T."/>
            <person name="Sherpa N."/>
            <person name="Shi L."/>
            <person name="Shih D."/>
            <person name="Sparrow T."/>
            <person name="Spaulding J."/>
            <person name="Stalker J."/>
            <person name="Stange-Thomann N."/>
            <person name="Stavropoulos S."/>
            <person name="Stone C."/>
            <person name="Strader C."/>
            <person name="Tesfaye S."/>
            <person name="Thomson T."/>
            <person name="Thoulutsang Y."/>
            <person name="Thoulutsang D."/>
            <person name="Topham K."/>
            <person name="Topping I."/>
            <person name="Tsamla T."/>
            <person name="Vassiliev H."/>
            <person name="Vo A."/>
            <person name="Wangchuk T."/>
            <person name="Wangdi T."/>
            <person name="Weiand M."/>
            <person name="Wilkinson J."/>
            <person name="Wilson A."/>
            <person name="Yadav S."/>
            <person name="Young G."/>
            <person name="Yu Q."/>
            <person name="Zembek L."/>
            <person name="Zhong D."/>
            <person name="Zimmer A."/>
            <person name="Zwirko Z."/>
            <person name="Jaffe D.B."/>
            <person name="Alvarez P."/>
            <person name="Brockman W."/>
            <person name="Butler J."/>
            <person name="Chin C."/>
            <person name="Gnerre S."/>
            <person name="Grabherr M."/>
            <person name="Kleber M."/>
            <person name="Mauceli E."/>
            <person name="MacCallum I."/>
        </authorList>
    </citation>
    <scope>NUCLEOTIDE SEQUENCE [LARGE SCALE GENOMIC DNA]</scope>
    <source>
        <strain evidence="2">Tucson 15010-1051.87</strain>
    </source>
</reference>
<name>A0A0Q9WDR5_DROVI</name>
<evidence type="ECO:0000313" key="2">
    <source>
        <dbReference type="Proteomes" id="UP000008792"/>
    </source>
</evidence>
<dbReference type="InParanoid" id="A0A0Q9WDR5"/>
<sequence>MSLIRPDTHTQTEIVAIRLTPIGDQFAPCGSCSNMAYLKPLPGNISLEQLLRLI</sequence>
<proteinExistence type="predicted"/>
<dbReference type="EMBL" id="CH940651">
    <property type="protein sequence ID" value="KRF82466.1"/>
    <property type="molecule type" value="Genomic_DNA"/>
</dbReference>
<dbReference type="AlphaFoldDB" id="A0A0Q9WDR5"/>
<keyword evidence="2" id="KW-1185">Reference proteome</keyword>
<organism evidence="1 2">
    <name type="scientific">Drosophila virilis</name>
    <name type="common">Fruit fly</name>
    <dbReference type="NCBI Taxonomy" id="7244"/>
    <lineage>
        <taxon>Eukaryota</taxon>
        <taxon>Metazoa</taxon>
        <taxon>Ecdysozoa</taxon>
        <taxon>Arthropoda</taxon>
        <taxon>Hexapoda</taxon>
        <taxon>Insecta</taxon>
        <taxon>Pterygota</taxon>
        <taxon>Neoptera</taxon>
        <taxon>Endopterygota</taxon>
        <taxon>Diptera</taxon>
        <taxon>Brachycera</taxon>
        <taxon>Muscomorpha</taxon>
        <taxon>Ephydroidea</taxon>
        <taxon>Drosophilidae</taxon>
        <taxon>Drosophila</taxon>
    </lineage>
</organism>
<gene>
    <name evidence="1" type="primary">Dvir\GJ26418</name>
    <name evidence="1" type="ORF">Dvir_GJ26418</name>
</gene>
<evidence type="ECO:0000313" key="1">
    <source>
        <dbReference type="EMBL" id="KRF82466.1"/>
    </source>
</evidence>